<organism evidence="2 3">
    <name type="scientific">Heyndrickxia ginsengihumi</name>
    <dbReference type="NCBI Taxonomy" id="363870"/>
    <lineage>
        <taxon>Bacteria</taxon>
        <taxon>Bacillati</taxon>
        <taxon>Bacillota</taxon>
        <taxon>Bacilli</taxon>
        <taxon>Bacillales</taxon>
        <taxon>Bacillaceae</taxon>
        <taxon>Heyndrickxia</taxon>
    </lineage>
</organism>
<name>A0A0A6V9P3_9BACI</name>
<accession>A0A0A6V9P3</accession>
<protein>
    <submittedName>
        <fullName evidence="2">Uncharacterized protein</fullName>
    </submittedName>
</protein>
<evidence type="ECO:0000256" key="1">
    <source>
        <dbReference type="SAM" id="MobiDB-lite"/>
    </source>
</evidence>
<dbReference type="Proteomes" id="UP000030588">
    <property type="component" value="Unassembled WGS sequence"/>
</dbReference>
<feature type="region of interest" description="Disordered" evidence="1">
    <location>
        <begin position="32"/>
        <end position="68"/>
    </location>
</feature>
<feature type="non-terminal residue" evidence="2">
    <location>
        <position position="68"/>
    </location>
</feature>
<reference evidence="2 3" key="1">
    <citation type="submission" date="2014-10" db="EMBL/GenBank/DDBJ databases">
        <title>Draft genome of phytase producing Bacillus ginsengihumi strain M2.11.</title>
        <authorList>
            <person name="Toymentseva A."/>
            <person name="Boulygina E.A."/>
            <person name="Kazakov S.V."/>
            <person name="Kayumov I."/>
            <person name="Suleimanova A.D."/>
            <person name="Mardanova A.M."/>
            <person name="Maria S.N."/>
            <person name="Sergey M.Y."/>
            <person name="Sharipova M.R."/>
        </authorList>
    </citation>
    <scope>NUCLEOTIDE SEQUENCE [LARGE SCALE GENOMIC DNA]</scope>
    <source>
        <strain evidence="2 3">M2.11</strain>
    </source>
</reference>
<evidence type="ECO:0000313" key="3">
    <source>
        <dbReference type="Proteomes" id="UP000030588"/>
    </source>
</evidence>
<dbReference type="EMBL" id="JRUN01000076">
    <property type="protein sequence ID" value="KHD84276.1"/>
    <property type="molecule type" value="Genomic_DNA"/>
</dbReference>
<dbReference type="AlphaFoldDB" id="A0A0A6V9P3"/>
<gene>
    <name evidence="2" type="ORF">NG54_16660</name>
</gene>
<proteinExistence type="predicted"/>
<dbReference type="STRING" id="363870.NG54_16660"/>
<feature type="compositionally biased region" description="Acidic residues" evidence="1">
    <location>
        <begin position="53"/>
        <end position="68"/>
    </location>
</feature>
<sequence>MISNSLYTLKIYESNIPYNKNTILVAQMAEEDSSLLEDMGQPLENDAQPLVENNEEQSQDELPVDEDG</sequence>
<comment type="caution">
    <text evidence="2">The sequence shown here is derived from an EMBL/GenBank/DDBJ whole genome shotgun (WGS) entry which is preliminary data.</text>
</comment>
<evidence type="ECO:0000313" key="2">
    <source>
        <dbReference type="EMBL" id="KHD84276.1"/>
    </source>
</evidence>